<protein>
    <submittedName>
        <fullName evidence="2">Uncharacterized protein</fullName>
    </submittedName>
</protein>
<sequence>MIRGFDVETKALVWQRGDNSVAAAWGDRRAVQLLQVLRVHTYKQYNLPLVDKRTTMSLHSTPLGPTPSPEEGEEGEQVQHNEIYLPDSLQKRLRTLSCLPILSLVRSSE</sequence>
<comment type="caution">
    <text evidence="2">The sequence shown here is derived from an EMBL/GenBank/DDBJ whole genome shotgun (WGS) entry which is preliminary data.</text>
</comment>
<organism evidence="2 3">
    <name type="scientific">Portunus trituberculatus</name>
    <name type="common">Swimming crab</name>
    <name type="synonym">Neptunus trituberculatus</name>
    <dbReference type="NCBI Taxonomy" id="210409"/>
    <lineage>
        <taxon>Eukaryota</taxon>
        <taxon>Metazoa</taxon>
        <taxon>Ecdysozoa</taxon>
        <taxon>Arthropoda</taxon>
        <taxon>Crustacea</taxon>
        <taxon>Multicrustacea</taxon>
        <taxon>Malacostraca</taxon>
        <taxon>Eumalacostraca</taxon>
        <taxon>Eucarida</taxon>
        <taxon>Decapoda</taxon>
        <taxon>Pleocyemata</taxon>
        <taxon>Brachyura</taxon>
        <taxon>Eubrachyura</taxon>
        <taxon>Portunoidea</taxon>
        <taxon>Portunidae</taxon>
        <taxon>Portuninae</taxon>
        <taxon>Portunus</taxon>
    </lineage>
</organism>
<evidence type="ECO:0000313" key="3">
    <source>
        <dbReference type="Proteomes" id="UP000324222"/>
    </source>
</evidence>
<evidence type="ECO:0000313" key="2">
    <source>
        <dbReference type="EMBL" id="MPC44241.1"/>
    </source>
</evidence>
<gene>
    <name evidence="2" type="ORF">E2C01_037909</name>
</gene>
<dbReference type="Proteomes" id="UP000324222">
    <property type="component" value="Unassembled WGS sequence"/>
</dbReference>
<proteinExistence type="predicted"/>
<name>A0A5B7FAS5_PORTR</name>
<dbReference type="AlphaFoldDB" id="A0A5B7FAS5"/>
<accession>A0A5B7FAS5</accession>
<keyword evidence="3" id="KW-1185">Reference proteome</keyword>
<dbReference type="EMBL" id="VSRR010006192">
    <property type="protein sequence ID" value="MPC44241.1"/>
    <property type="molecule type" value="Genomic_DNA"/>
</dbReference>
<reference evidence="2 3" key="1">
    <citation type="submission" date="2019-05" db="EMBL/GenBank/DDBJ databases">
        <title>Another draft genome of Portunus trituberculatus and its Hox gene families provides insights of decapod evolution.</title>
        <authorList>
            <person name="Jeong J.-H."/>
            <person name="Song I."/>
            <person name="Kim S."/>
            <person name="Choi T."/>
            <person name="Kim D."/>
            <person name="Ryu S."/>
            <person name="Kim W."/>
        </authorList>
    </citation>
    <scope>NUCLEOTIDE SEQUENCE [LARGE SCALE GENOMIC DNA]</scope>
    <source>
        <tissue evidence="2">Muscle</tissue>
    </source>
</reference>
<evidence type="ECO:0000256" key="1">
    <source>
        <dbReference type="SAM" id="MobiDB-lite"/>
    </source>
</evidence>
<feature type="region of interest" description="Disordered" evidence="1">
    <location>
        <begin position="56"/>
        <end position="77"/>
    </location>
</feature>